<dbReference type="Proteomes" id="UP001279734">
    <property type="component" value="Unassembled WGS sequence"/>
</dbReference>
<evidence type="ECO:0000313" key="5">
    <source>
        <dbReference type="Proteomes" id="UP001279734"/>
    </source>
</evidence>
<protein>
    <recommendedName>
        <fullName evidence="3">CCHC-type domain-containing protein</fullName>
    </recommendedName>
</protein>
<dbReference type="AlphaFoldDB" id="A0AAD3TJA5"/>
<evidence type="ECO:0000256" key="1">
    <source>
        <dbReference type="PROSITE-ProRule" id="PRU00047"/>
    </source>
</evidence>
<keyword evidence="1" id="KW-0862">Zinc</keyword>
<evidence type="ECO:0000313" key="4">
    <source>
        <dbReference type="EMBL" id="GMH29837.1"/>
    </source>
</evidence>
<feature type="region of interest" description="Disordered" evidence="2">
    <location>
        <begin position="118"/>
        <end position="149"/>
    </location>
</feature>
<evidence type="ECO:0000256" key="2">
    <source>
        <dbReference type="SAM" id="MobiDB-lite"/>
    </source>
</evidence>
<keyword evidence="5" id="KW-1185">Reference proteome</keyword>
<proteinExistence type="predicted"/>
<feature type="compositionally biased region" description="Basic and acidic residues" evidence="2">
    <location>
        <begin position="140"/>
        <end position="149"/>
    </location>
</feature>
<dbReference type="InterPro" id="IPR001878">
    <property type="entry name" value="Znf_CCHC"/>
</dbReference>
<evidence type="ECO:0000259" key="3">
    <source>
        <dbReference type="PROSITE" id="PS50158"/>
    </source>
</evidence>
<reference evidence="4" key="1">
    <citation type="submission" date="2023-05" db="EMBL/GenBank/DDBJ databases">
        <title>Nepenthes gracilis genome sequencing.</title>
        <authorList>
            <person name="Fukushima K."/>
        </authorList>
    </citation>
    <scope>NUCLEOTIDE SEQUENCE</scope>
    <source>
        <strain evidence="4">SING2019-196</strain>
    </source>
</reference>
<dbReference type="GO" id="GO:0003676">
    <property type="term" value="F:nucleic acid binding"/>
    <property type="evidence" value="ECO:0007669"/>
    <property type="project" value="InterPro"/>
</dbReference>
<dbReference type="Gene3D" id="3.30.60.220">
    <property type="match status" value="1"/>
</dbReference>
<keyword evidence="1" id="KW-0479">Metal-binding</keyword>
<dbReference type="GO" id="GO:0008270">
    <property type="term" value="F:zinc ion binding"/>
    <property type="evidence" value="ECO:0007669"/>
    <property type="project" value="UniProtKB-KW"/>
</dbReference>
<organism evidence="4 5">
    <name type="scientific">Nepenthes gracilis</name>
    <name type="common">Slender pitcher plant</name>
    <dbReference type="NCBI Taxonomy" id="150966"/>
    <lineage>
        <taxon>Eukaryota</taxon>
        <taxon>Viridiplantae</taxon>
        <taxon>Streptophyta</taxon>
        <taxon>Embryophyta</taxon>
        <taxon>Tracheophyta</taxon>
        <taxon>Spermatophyta</taxon>
        <taxon>Magnoliopsida</taxon>
        <taxon>eudicotyledons</taxon>
        <taxon>Gunneridae</taxon>
        <taxon>Pentapetalae</taxon>
        <taxon>Caryophyllales</taxon>
        <taxon>Nepenthaceae</taxon>
        <taxon>Nepenthes</taxon>
    </lineage>
</organism>
<keyword evidence="1" id="KW-0863">Zinc-finger</keyword>
<sequence>MGTRTNLYKNPSFAYRKDCNLSSVLQNLRAYNVVTGNASPSEEPPSSSDDRKARPKRHRQKRLSSGTPVDIEDNDGPMTHEEYIEKRRKERSLTQGYEELCADVLGASSSGVQLVQYNSDEESSGAGELSEQPSFDQASDVDRVKTRSEQRFPLPGEPACVMCGRYGEYICNETEDDICSMDCKAELLKQHHPELPKLDFLGSQASTLTIFRPNASLELPELTEDTWDCCRNQWSKKRSSLCTYECWKCHNPGHLAEDCLVTKSHLQHGSSTKTCGQFAVGPKSSTTISRNLRGLYRRCHQIRENMTNAKCNACHNSLTLATCLDCSTISCDRTGHLYSHIISHSSHRLIYSHKLQQLVKCCKSTCEVTDIRELLACNYCFDKAFDKFYDMYTASWKGAGLSIVRNSICCEEHFTWHRMNCLNAGLEENSYIIFRQNAEKPGHPQLSEFIF</sequence>
<comment type="caution">
    <text evidence="4">The sequence shown here is derived from an EMBL/GenBank/DDBJ whole genome shotgun (WGS) entry which is preliminary data.</text>
</comment>
<accession>A0AAD3TJA5</accession>
<dbReference type="PANTHER" id="PTHR48453">
    <property type="entry name" value="CCHC-TYPE DOMAIN-CONTAINING PROTEIN"/>
    <property type="match status" value="1"/>
</dbReference>
<feature type="region of interest" description="Disordered" evidence="2">
    <location>
        <begin position="35"/>
        <end position="78"/>
    </location>
</feature>
<dbReference type="EMBL" id="BSYO01000037">
    <property type="protein sequence ID" value="GMH29837.1"/>
    <property type="molecule type" value="Genomic_DNA"/>
</dbReference>
<name>A0AAD3TJA5_NEPGR</name>
<dbReference type="PANTHER" id="PTHR48453:SF1">
    <property type="entry name" value="CCHC-TYPE DOMAIN-CONTAINING PROTEIN"/>
    <property type="match status" value="1"/>
</dbReference>
<feature type="compositionally biased region" description="Basic residues" evidence="2">
    <location>
        <begin position="53"/>
        <end position="62"/>
    </location>
</feature>
<dbReference type="PROSITE" id="PS50158">
    <property type="entry name" value="ZF_CCHC"/>
    <property type="match status" value="1"/>
</dbReference>
<feature type="domain" description="CCHC-type" evidence="3">
    <location>
        <begin position="246"/>
        <end position="259"/>
    </location>
</feature>
<gene>
    <name evidence="4" type="ORF">Nepgr_031680</name>
</gene>